<protein>
    <recommendedName>
        <fullName evidence="2">TILa domain-containing protein</fullName>
    </recommendedName>
</protein>
<organism evidence="3 4">
    <name type="scientific">Steinernema hermaphroditum</name>
    <dbReference type="NCBI Taxonomy" id="289476"/>
    <lineage>
        <taxon>Eukaryota</taxon>
        <taxon>Metazoa</taxon>
        <taxon>Ecdysozoa</taxon>
        <taxon>Nematoda</taxon>
        <taxon>Chromadorea</taxon>
        <taxon>Rhabditida</taxon>
        <taxon>Tylenchina</taxon>
        <taxon>Panagrolaimomorpha</taxon>
        <taxon>Strongyloidoidea</taxon>
        <taxon>Steinernematidae</taxon>
        <taxon>Steinernema</taxon>
    </lineage>
</organism>
<reference evidence="3" key="1">
    <citation type="submission" date="2023-06" db="EMBL/GenBank/DDBJ databases">
        <title>Genomic analysis of the entomopathogenic nematode Steinernema hermaphroditum.</title>
        <authorList>
            <person name="Schwarz E.M."/>
            <person name="Heppert J.K."/>
            <person name="Baniya A."/>
            <person name="Schwartz H.T."/>
            <person name="Tan C.-H."/>
            <person name="Antoshechkin I."/>
            <person name="Sternberg P.W."/>
            <person name="Goodrich-Blair H."/>
            <person name="Dillman A.R."/>
        </authorList>
    </citation>
    <scope>NUCLEOTIDE SEQUENCE</scope>
    <source>
        <strain evidence="3">PS9179</strain>
        <tissue evidence="3">Whole animal</tissue>
    </source>
</reference>
<accession>A0AA39IPT3</accession>
<dbReference type="Proteomes" id="UP001175271">
    <property type="component" value="Unassembled WGS sequence"/>
</dbReference>
<sequence length="352" mass="39123">MMCKMLRFILLTFIISIACAEDNDCPATDGKCTLADGELLADEQTVLTNNCRQIQLCGKGVLITQDYQCPKNSMCGKENGKEACVCSAGFEWSADKETCQQVVQGNNNKDADNNNCIDLDGLAFEDNRSVLSQGCTKLQACMKGQVYTRDYQCPADSHCGREFFCGYNRDACVCNSGFQWDQNKKFCLKMADDAPKNQPLKPTRQPCEDEYGTIYPTDRSVIVNNCKQIKYCAVGRVVAQDYTCPSNTVCGTHNNAQACVCPNGSQWKQNLNRCVAPLKANECMDTDGQIYSSDQSTIADNCTKLKYCANGQVYASAYSCPRNGYCGRHEGKDACFCRQGFQWDRAFKNCIR</sequence>
<feature type="chain" id="PRO_5041422453" description="TILa domain-containing protein" evidence="1">
    <location>
        <begin position="21"/>
        <end position="352"/>
    </location>
</feature>
<proteinExistence type="predicted"/>
<name>A0AA39IPT3_9BILA</name>
<comment type="caution">
    <text evidence="3">The sequence shown here is derived from an EMBL/GenBank/DDBJ whole genome shotgun (WGS) entry which is preliminary data.</text>
</comment>
<keyword evidence="1" id="KW-0732">Signal</keyword>
<gene>
    <name evidence="3" type="ORF">QR680_010136</name>
</gene>
<feature type="domain" description="TILa" evidence="2">
    <location>
        <begin position="32"/>
        <end position="85"/>
    </location>
</feature>
<evidence type="ECO:0000256" key="1">
    <source>
        <dbReference type="SAM" id="SignalP"/>
    </source>
</evidence>
<evidence type="ECO:0000313" key="3">
    <source>
        <dbReference type="EMBL" id="KAK0427257.1"/>
    </source>
</evidence>
<dbReference type="PROSITE" id="PS51257">
    <property type="entry name" value="PROKAR_LIPOPROTEIN"/>
    <property type="match status" value="1"/>
</dbReference>
<feature type="signal peptide" evidence="1">
    <location>
        <begin position="1"/>
        <end position="20"/>
    </location>
</feature>
<keyword evidence="4" id="KW-1185">Reference proteome</keyword>
<evidence type="ECO:0000259" key="2">
    <source>
        <dbReference type="Pfam" id="PF12714"/>
    </source>
</evidence>
<dbReference type="EMBL" id="JAUCMV010000001">
    <property type="protein sequence ID" value="KAK0427257.1"/>
    <property type="molecule type" value="Genomic_DNA"/>
</dbReference>
<dbReference type="AlphaFoldDB" id="A0AA39IPT3"/>
<evidence type="ECO:0000313" key="4">
    <source>
        <dbReference type="Proteomes" id="UP001175271"/>
    </source>
</evidence>
<dbReference type="InterPro" id="IPR025615">
    <property type="entry name" value="TILa_dom"/>
</dbReference>
<dbReference type="Pfam" id="PF12714">
    <property type="entry name" value="TILa"/>
    <property type="match status" value="1"/>
</dbReference>